<gene>
    <name evidence="3" type="ORF">METZ01_LOCUS43938</name>
</gene>
<feature type="non-terminal residue" evidence="3">
    <location>
        <position position="1"/>
    </location>
</feature>
<dbReference type="AlphaFoldDB" id="A0A381RIL9"/>
<evidence type="ECO:0000259" key="2">
    <source>
        <dbReference type="Pfam" id="PF09113"/>
    </source>
</evidence>
<dbReference type="SUPFAM" id="SSF49742">
    <property type="entry name" value="PHM/PNGase F"/>
    <property type="match status" value="1"/>
</dbReference>
<feature type="non-terminal residue" evidence="3">
    <location>
        <position position="548"/>
    </location>
</feature>
<dbReference type="PANTHER" id="PTHR39319:SF1">
    <property type="entry name" value="SI:DKEY-256H2.1"/>
    <property type="match status" value="1"/>
</dbReference>
<accession>A0A381RIL9</accession>
<evidence type="ECO:0000256" key="1">
    <source>
        <dbReference type="ARBA" id="ARBA00023157"/>
    </source>
</evidence>
<organism evidence="3">
    <name type="scientific">marine metagenome</name>
    <dbReference type="NCBI Taxonomy" id="408172"/>
    <lineage>
        <taxon>unclassified sequences</taxon>
        <taxon>metagenomes</taxon>
        <taxon>ecological metagenomes</taxon>
    </lineage>
</organism>
<dbReference type="Gene3D" id="2.60.120.230">
    <property type="match status" value="2"/>
</dbReference>
<name>A0A381RIL9_9ZZZZ</name>
<dbReference type="InterPro" id="IPR008977">
    <property type="entry name" value="PHM/PNGase_F_dom_sf"/>
</dbReference>
<dbReference type="Pfam" id="PF09113">
    <property type="entry name" value="N-glycanase_C"/>
    <property type="match status" value="1"/>
</dbReference>
<sequence>MKFQKMTMLIFLLSIGFSISLDDGDTLVVHPITWETPSPEGWGAQYKQIIQFPEGNESWAKIIMVQTLKCDSATKGDKYPCGEWDYIWNTFVDVPRGDSIETFSIGSFVTPYGKRLVMGGENGWEWTYDMTDYAPILKGERSVIVGNNQELLDLKFLFIRGTPARNILKVENIYPYGHHKYYALSDNEILKETKIQLLPEAKGYKMKAVISGHGHSGPRNCCEWDSKTHTYYMNGYELFRWNVWKDCGNNPIYPQGGTWPFDRAGWCPGTKVDEYEFELTPFVIVGDSIAIDYGIEPYSDNGEKDGEFRMAHQLFSYGKPNFKNDAEILDIIAPSSKGQYSRINPALGNPRILIKNTGEFDLHSLEIHYGLKKRKKSIYKWRGNLSFLESEQVYLPIPNWHGLSKNPVFEILVSNPNGETDENPLNNQLTSVIPLPNIFPNEFTLQIKTNSLDRAREISFTVSDLDGAVLYSDDNFSDSTEYNIPMMVNNGDYQFLLKDSMEDGISVHWWNRNSAPEKIGINGEVRFLSLNGDTLHQFNPDFGQELLY</sequence>
<dbReference type="InterPro" id="IPR053251">
    <property type="entry name" value="N-glycanase"/>
</dbReference>
<reference evidence="3" key="1">
    <citation type="submission" date="2018-05" db="EMBL/GenBank/DDBJ databases">
        <authorList>
            <person name="Lanie J.A."/>
            <person name="Ng W.-L."/>
            <person name="Kazmierczak K.M."/>
            <person name="Andrzejewski T.M."/>
            <person name="Davidsen T.M."/>
            <person name="Wayne K.J."/>
            <person name="Tettelin H."/>
            <person name="Glass J.I."/>
            <person name="Rusch D."/>
            <person name="Podicherti R."/>
            <person name="Tsui H.-C.T."/>
            <person name="Winkler M.E."/>
        </authorList>
    </citation>
    <scope>NUCLEOTIDE SEQUENCE</scope>
</reference>
<keyword evidence="1" id="KW-1015">Disulfide bond</keyword>
<feature type="domain" description="Peptide-N-glycosidase F C-terminal" evidence="2">
    <location>
        <begin position="185"/>
        <end position="313"/>
    </location>
</feature>
<dbReference type="PANTHER" id="PTHR39319">
    <property type="entry name" value="SI:DKEY-256H2.1"/>
    <property type="match status" value="1"/>
</dbReference>
<dbReference type="InterPro" id="IPR014784">
    <property type="entry name" value="Cu2_ascorb_mOase-like_C"/>
</dbReference>
<dbReference type="EMBL" id="UINC01001946">
    <property type="protein sequence ID" value="SUZ91084.1"/>
    <property type="molecule type" value="Genomic_DNA"/>
</dbReference>
<evidence type="ECO:0000313" key="3">
    <source>
        <dbReference type="EMBL" id="SUZ91084.1"/>
    </source>
</evidence>
<dbReference type="GO" id="GO:0016715">
    <property type="term" value="F:oxidoreductase activity, acting on paired donors, with incorporation or reduction of molecular oxygen, reduced ascorbate as one donor, and incorporation of one atom of oxygen"/>
    <property type="evidence" value="ECO:0007669"/>
    <property type="project" value="InterPro"/>
</dbReference>
<proteinExistence type="predicted"/>
<protein>
    <recommendedName>
        <fullName evidence="2">Peptide-N-glycosidase F C-terminal domain-containing protein</fullName>
    </recommendedName>
</protein>
<dbReference type="InterPro" id="IPR015197">
    <property type="entry name" value="PngaseF_C"/>
</dbReference>